<evidence type="ECO:0000313" key="2">
    <source>
        <dbReference type="Proteomes" id="UP000414233"/>
    </source>
</evidence>
<accession>A0A5E4RIL8</accession>
<protein>
    <submittedName>
        <fullName evidence="1">Uncharacterized protein</fullName>
    </submittedName>
</protein>
<gene>
    <name evidence="1" type="ORF">PTE30175_00142</name>
</gene>
<proteinExistence type="predicted"/>
<dbReference type="AlphaFoldDB" id="A0A5E4RIL8"/>
<name>A0A5E4RIL8_9BURK</name>
<dbReference type="Proteomes" id="UP000414233">
    <property type="component" value="Unassembled WGS sequence"/>
</dbReference>
<reference evidence="1 2" key="1">
    <citation type="submission" date="2019-08" db="EMBL/GenBank/DDBJ databases">
        <authorList>
            <person name="Peeters C."/>
        </authorList>
    </citation>
    <scope>NUCLEOTIDE SEQUENCE [LARGE SCALE GENOMIC DNA]</scope>
    <source>
        <strain evidence="1 2">LMG 30175</strain>
    </source>
</reference>
<evidence type="ECO:0000313" key="1">
    <source>
        <dbReference type="EMBL" id="VVD61879.1"/>
    </source>
</evidence>
<organism evidence="1 2">
    <name type="scientific">Pandoraea terrae</name>
    <dbReference type="NCBI Taxonomy" id="1537710"/>
    <lineage>
        <taxon>Bacteria</taxon>
        <taxon>Pseudomonadati</taxon>
        <taxon>Pseudomonadota</taxon>
        <taxon>Betaproteobacteria</taxon>
        <taxon>Burkholderiales</taxon>
        <taxon>Burkholderiaceae</taxon>
        <taxon>Pandoraea</taxon>
    </lineage>
</organism>
<sequence length="38" mass="4164">MLHAFDFLCYGNLDAHPAIARTSGLTPEPTAIKRPIPQ</sequence>
<dbReference type="EMBL" id="CABPRZ010000001">
    <property type="protein sequence ID" value="VVD61879.1"/>
    <property type="molecule type" value="Genomic_DNA"/>
</dbReference>
<keyword evidence="2" id="KW-1185">Reference proteome</keyword>